<dbReference type="PANTHER" id="PTHR45623:SF14">
    <property type="entry name" value="CHROMODOMAIN-HELICASE-DNA-BINDING PROTEIN 1"/>
    <property type="match status" value="1"/>
</dbReference>
<dbReference type="GO" id="GO:0140658">
    <property type="term" value="F:ATP-dependent chromatin remodeler activity"/>
    <property type="evidence" value="ECO:0007669"/>
    <property type="project" value="TreeGrafter"/>
</dbReference>
<dbReference type="GO" id="GO:0016887">
    <property type="term" value="F:ATP hydrolysis activity"/>
    <property type="evidence" value="ECO:0007669"/>
    <property type="project" value="TreeGrafter"/>
</dbReference>
<dbReference type="InterPro" id="IPR038718">
    <property type="entry name" value="SNF2-like_sf"/>
</dbReference>
<dbReference type="OrthoDB" id="513011at2759"/>
<dbReference type="PROSITE" id="PS51192">
    <property type="entry name" value="HELICASE_ATP_BIND_1"/>
    <property type="match status" value="1"/>
</dbReference>
<feature type="non-terminal residue" evidence="4">
    <location>
        <position position="1"/>
    </location>
</feature>
<evidence type="ECO:0000313" key="5">
    <source>
        <dbReference type="Proteomes" id="UP000008141"/>
    </source>
</evidence>
<dbReference type="PANTHER" id="PTHR45623">
    <property type="entry name" value="CHROMODOMAIN-HELICASE-DNA-BINDING PROTEIN 3-RELATED-RELATED"/>
    <property type="match status" value="1"/>
</dbReference>
<dbReference type="InterPro" id="IPR027417">
    <property type="entry name" value="P-loop_NTPase"/>
</dbReference>
<dbReference type="GO" id="GO:0003682">
    <property type="term" value="F:chromatin binding"/>
    <property type="evidence" value="ECO:0007669"/>
    <property type="project" value="TreeGrafter"/>
</dbReference>
<dbReference type="GO" id="GO:0042393">
    <property type="term" value="F:histone binding"/>
    <property type="evidence" value="ECO:0007669"/>
    <property type="project" value="TreeGrafter"/>
</dbReference>
<dbReference type="InterPro" id="IPR000330">
    <property type="entry name" value="SNF2_N"/>
</dbReference>
<name>E1ZAA0_CHLVA</name>
<evidence type="ECO:0000313" key="4">
    <source>
        <dbReference type="EMBL" id="EFN57023.1"/>
    </source>
</evidence>
<dbReference type="GO" id="GO:0005634">
    <property type="term" value="C:nucleus"/>
    <property type="evidence" value="ECO:0007669"/>
    <property type="project" value="UniProtKB-SubCell"/>
</dbReference>
<organism evidence="5">
    <name type="scientific">Chlorella variabilis</name>
    <name type="common">Green alga</name>
    <dbReference type="NCBI Taxonomy" id="554065"/>
    <lineage>
        <taxon>Eukaryota</taxon>
        <taxon>Viridiplantae</taxon>
        <taxon>Chlorophyta</taxon>
        <taxon>core chlorophytes</taxon>
        <taxon>Trebouxiophyceae</taxon>
        <taxon>Chlorellales</taxon>
        <taxon>Chlorellaceae</taxon>
        <taxon>Chlorella clade</taxon>
        <taxon>Chlorella</taxon>
    </lineage>
</organism>
<dbReference type="GO" id="GO:0000785">
    <property type="term" value="C:chromatin"/>
    <property type="evidence" value="ECO:0007669"/>
    <property type="project" value="TreeGrafter"/>
</dbReference>
<dbReference type="GO" id="GO:0034728">
    <property type="term" value="P:nucleosome organization"/>
    <property type="evidence" value="ECO:0007669"/>
    <property type="project" value="TreeGrafter"/>
</dbReference>
<dbReference type="InParanoid" id="E1ZAA0"/>
<dbReference type="STRING" id="554065.E1ZAA0"/>
<keyword evidence="2" id="KW-0539">Nucleus</keyword>
<sequence length="103" mass="11792">QGLGKTVQCASMIGYLSEVSKIAGPFLVVVPLSTVPNWIREFRKWIPSVNAIVYVGDAQSREVLRAFEWETGLLAGRQYKFDVLITTYEMVIKDRDMLRPIKW</sequence>
<evidence type="ECO:0000259" key="3">
    <source>
        <dbReference type="PROSITE" id="PS51192"/>
    </source>
</evidence>
<dbReference type="KEGG" id="cvr:CHLNCDRAFT_17845"/>
<dbReference type="AlphaFoldDB" id="E1ZAA0"/>
<feature type="non-terminal residue" evidence="4">
    <location>
        <position position="103"/>
    </location>
</feature>
<dbReference type="Proteomes" id="UP000008141">
    <property type="component" value="Unassembled WGS sequence"/>
</dbReference>
<feature type="domain" description="Helicase ATP-binding" evidence="3">
    <location>
        <begin position="1"/>
        <end position="103"/>
    </location>
</feature>
<dbReference type="RefSeq" id="XP_005849125.1">
    <property type="nucleotide sequence ID" value="XM_005849063.1"/>
</dbReference>
<protein>
    <recommendedName>
        <fullName evidence="3">Helicase ATP-binding domain-containing protein</fullName>
    </recommendedName>
</protein>
<dbReference type="EMBL" id="GL433840">
    <property type="protein sequence ID" value="EFN57023.1"/>
    <property type="molecule type" value="Genomic_DNA"/>
</dbReference>
<accession>E1ZAA0</accession>
<proteinExistence type="predicted"/>
<reference evidence="4 5" key="1">
    <citation type="journal article" date="2010" name="Plant Cell">
        <title>The Chlorella variabilis NC64A genome reveals adaptation to photosymbiosis, coevolution with viruses, and cryptic sex.</title>
        <authorList>
            <person name="Blanc G."/>
            <person name="Duncan G."/>
            <person name="Agarkova I."/>
            <person name="Borodovsky M."/>
            <person name="Gurnon J."/>
            <person name="Kuo A."/>
            <person name="Lindquist E."/>
            <person name="Lucas S."/>
            <person name="Pangilinan J."/>
            <person name="Polle J."/>
            <person name="Salamov A."/>
            <person name="Terry A."/>
            <person name="Yamada T."/>
            <person name="Dunigan D.D."/>
            <person name="Grigoriev I.V."/>
            <person name="Claverie J.M."/>
            <person name="Van Etten J.L."/>
        </authorList>
    </citation>
    <scope>NUCLEOTIDE SEQUENCE [LARGE SCALE GENOMIC DNA]</scope>
    <source>
        <strain evidence="4 5">NC64A</strain>
    </source>
</reference>
<comment type="subcellular location">
    <subcellularLocation>
        <location evidence="1">Nucleus</location>
    </subcellularLocation>
</comment>
<gene>
    <name evidence="4" type="ORF">CHLNCDRAFT_17845</name>
</gene>
<evidence type="ECO:0000256" key="1">
    <source>
        <dbReference type="ARBA" id="ARBA00004123"/>
    </source>
</evidence>
<dbReference type="Gene3D" id="3.40.50.10810">
    <property type="entry name" value="Tandem AAA-ATPase domain"/>
    <property type="match status" value="1"/>
</dbReference>
<dbReference type="SUPFAM" id="SSF52540">
    <property type="entry name" value="P-loop containing nucleoside triphosphate hydrolases"/>
    <property type="match status" value="1"/>
</dbReference>
<dbReference type="eggNOG" id="KOG0384">
    <property type="taxonomic scope" value="Eukaryota"/>
</dbReference>
<dbReference type="Pfam" id="PF00176">
    <property type="entry name" value="SNF2-rel_dom"/>
    <property type="match status" value="1"/>
</dbReference>
<dbReference type="GO" id="GO:0005524">
    <property type="term" value="F:ATP binding"/>
    <property type="evidence" value="ECO:0007669"/>
    <property type="project" value="InterPro"/>
</dbReference>
<dbReference type="GeneID" id="17356713"/>
<dbReference type="InterPro" id="IPR014001">
    <property type="entry name" value="Helicase_ATP-bd"/>
</dbReference>
<keyword evidence="5" id="KW-1185">Reference proteome</keyword>
<evidence type="ECO:0000256" key="2">
    <source>
        <dbReference type="ARBA" id="ARBA00023242"/>
    </source>
</evidence>
<dbReference type="GO" id="GO:0003677">
    <property type="term" value="F:DNA binding"/>
    <property type="evidence" value="ECO:0007669"/>
    <property type="project" value="TreeGrafter"/>
</dbReference>